<evidence type="ECO:0000313" key="2">
    <source>
        <dbReference type="EMBL" id="BET97706.1"/>
    </source>
</evidence>
<dbReference type="RefSeq" id="WP_374051345.1">
    <property type="nucleotide sequence ID" value="NZ_AP028978.1"/>
</dbReference>
<proteinExistence type="predicted"/>
<evidence type="ECO:0000259" key="1">
    <source>
        <dbReference type="Pfam" id="PF09008"/>
    </source>
</evidence>
<protein>
    <recommendedName>
        <fullName evidence="1">Bacteriophage P22 tailspike N-terminal domain-containing protein</fullName>
    </recommendedName>
</protein>
<reference evidence="2 3" key="1">
    <citation type="submission" date="2023-10" db="EMBL/GenBank/DDBJ databases">
        <title>Xenorhabdus taiwanensis sp. nov., a symbiotic bacterium associated with the entomopathogenic nematode Steinernema taiwanensis.</title>
        <authorList>
            <person name="Tseng C.T."/>
            <person name="Shu H.Y."/>
            <person name="Chen M.H."/>
            <person name="Fang Y.J."/>
            <person name="Wu T.L."/>
            <person name="Lin Y.C."/>
            <person name="Huang C.J."/>
        </authorList>
    </citation>
    <scope>NUCLEOTIDE SEQUENCE [LARGE SCALE GENOMIC DNA]</scope>
    <source>
        <strain evidence="2 3">TCT-1</strain>
    </source>
</reference>
<name>A0ABM8JYD3_9GAMM</name>
<accession>A0ABM8JYD3</accession>
<feature type="domain" description="Bacteriophage P22 tailspike N-terminal" evidence="1">
    <location>
        <begin position="1"/>
        <end position="113"/>
    </location>
</feature>
<dbReference type="InterPro" id="IPR009093">
    <property type="entry name" value="P22_tailspike_N"/>
</dbReference>
<organism evidence="2 3">
    <name type="scientific">Xenorhabdus taiwanensis</name>
    <dbReference type="NCBI Taxonomy" id="3085177"/>
    <lineage>
        <taxon>Bacteria</taxon>
        <taxon>Pseudomonadati</taxon>
        <taxon>Pseudomonadota</taxon>
        <taxon>Gammaproteobacteria</taxon>
        <taxon>Enterobacterales</taxon>
        <taxon>Morganellaceae</taxon>
        <taxon>Xenorhabdus</taxon>
    </lineage>
</organism>
<dbReference type="EMBL" id="AP028978">
    <property type="protein sequence ID" value="BET97706.1"/>
    <property type="molecule type" value="Genomic_DNA"/>
</dbReference>
<dbReference type="Pfam" id="PF09008">
    <property type="entry name" value="Head_binding"/>
    <property type="match status" value="1"/>
</dbReference>
<keyword evidence="3" id="KW-1185">Reference proteome</keyword>
<gene>
    <name evidence="2" type="ORF">TCT1_26270</name>
</gene>
<dbReference type="Gene3D" id="2.170.14.10">
    <property type="entry name" value="Phage P22 tailspike-like, N-terminal domain"/>
    <property type="match status" value="1"/>
</dbReference>
<dbReference type="InterPro" id="IPR036730">
    <property type="entry name" value="P22_tailspike_N_sf"/>
</dbReference>
<dbReference type="Proteomes" id="UP001529514">
    <property type="component" value="Chromosome"/>
</dbReference>
<evidence type="ECO:0000313" key="3">
    <source>
        <dbReference type="Proteomes" id="UP001529514"/>
    </source>
</evidence>
<sequence>MSEIIPNVVVSMPSQLFTMARSFKACSNGKIYIGKINTDPTLPENQIDVYIEREDGSYIPTMQPIIINQAGYPVYAGQISKFVTVEGHSMAVYDAYGSQQFYFPNILKYDPDQGIVRFKNELSSTDSDNPGTNLIGIPGNGNLTSYLSNGRGIDPKMPPFNYKESDPIEKRTESIHAAFKEADRTKKSVVFSGLYKIDRLQLFDHSDYSIEGFGGIIAEGIGGDGIFCIEMKNCINVNWNGNISLNGKAGFAGGVKVWSDKPSGSARLQLRINVIGAAIAWQFGDKEHPDRYLSEIRVHSCQTYNVREVVRVIGTQTIIEFNGCQMVANSGTIGDNIVCVGTLYGGNLTINGGEVMMTSDPNGQLFRSFPINSVDFAKSYGLIIVNGSPIESAGLWLNAYNIDNIDSPAPGTGGLIFSSCTGYTPFSGVNIQLNGEFNGKISIGNDCYFTRIGEKNTQIVHCNQDCHPIIRLNDDAFDSNFPKGFSAITGGILSFSFRQITQLTNLMGAVYPKNTTNNIVFKSMDATGENPYYGVNYDLSTGVFTVPIGGLKSVRIHLEINFSSSITDASVSAIVNSVTKGICAISSRRLSADFELGNLSYGDTISLRIFNPNDSTETTSSNLDFISFSAAN</sequence>
<dbReference type="SUPFAM" id="SSF51327">
    <property type="entry name" value="Head-binding domain of phage P22 tailspike protein"/>
    <property type="match status" value="1"/>
</dbReference>